<protein>
    <submittedName>
        <fullName evidence="2">Uncharacterized protein</fullName>
    </submittedName>
</protein>
<evidence type="ECO:0000313" key="3">
    <source>
        <dbReference type="Proteomes" id="UP000238442"/>
    </source>
</evidence>
<dbReference type="Gene3D" id="3.90.10.10">
    <property type="entry name" value="Cytochrome C3"/>
    <property type="match status" value="4"/>
</dbReference>
<keyword evidence="1" id="KW-0732">Signal</keyword>
<sequence>MDDYAQTTNPNHQAANFSTDCNECHTTAPGWMPAILNHDFFPLTMGHDIQDCNECHINGNFNNTPTDCFACHSDDYNATSDPDHQAANFPTDCVLCHTTSPGWMPATVNHGFFPLTLGHDIQDCNECHINGNFTNTPTDCFACHADDYNATTNPDHQAANFPTDCASCHSTNPGWMPAVLNHDFFPLTLGHDIQECASCHINGNYTTTPTDCFACHMDDYNATTNPNHSAAQFPTDCVTCHTTNPGWMPATFDHDSMYFPIYSGQHEGEWNQCIDCHINTSNYAVFTCVTCHTQIDMDDEHEGVSGYVYQSNACFACHPNP</sequence>
<organism evidence="2 3">
    <name type="scientific">Pukyongia salina</name>
    <dbReference type="NCBI Taxonomy" id="2094025"/>
    <lineage>
        <taxon>Bacteria</taxon>
        <taxon>Pseudomonadati</taxon>
        <taxon>Bacteroidota</taxon>
        <taxon>Flavobacteriia</taxon>
        <taxon>Flavobacteriales</taxon>
        <taxon>Flavobacteriaceae</taxon>
        <taxon>Pukyongia</taxon>
    </lineage>
</organism>
<dbReference type="GO" id="GO:0016491">
    <property type="term" value="F:oxidoreductase activity"/>
    <property type="evidence" value="ECO:0007669"/>
    <property type="project" value="TreeGrafter"/>
</dbReference>
<evidence type="ECO:0000256" key="1">
    <source>
        <dbReference type="ARBA" id="ARBA00022729"/>
    </source>
</evidence>
<dbReference type="InterPro" id="IPR036280">
    <property type="entry name" value="Multihaem_cyt_sf"/>
</dbReference>
<dbReference type="InterPro" id="IPR051829">
    <property type="entry name" value="Multiheme_Cytochr_ET"/>
</dbReference>
<proteinExistence type="predicted"/>
<dbReference type="PANTHER" id="PTHR35038:SF6">
    <property type="entry name" value="SURFACE LOCALIZED DECAHEME CYTOCHROME C LIPOPROTEIN"/>
    <property type="match status" value="1"/>
</dbReference>
<dbReference type="SUPFAM" id="SSF48695">
    <property type="entry name" value="Multiheme cytochromes"/>
    <property type="match status" value="1"/>
</dbReference>
<dbReference type="AlphaFoldDB" id="A0A2S0HYE9"/>
<evidence type="ECO:0000313" key="2">
    <source>
        <dbReference type="EMBL" id="AVI51658.1"/>
    </source>
</evidence>
<accession>A0A2S0HYE9</accession>
<keyword evidence="3" id="KW-1185">Reference proteome</keyword>
<gene>
    <name evidence="2" type="ORF">C5O00_10990</name>
</gene>
<dbReference type="Proteomes" id="UP000238442">
    <property type="component" value="Chromosome"/>
</dbReference>
<reference evidence="2 3" key="1">
    <citation type="submission" date="2018-02" db="EMBL/GenBank/DDBJ databases">
        <title>Genomic analysis of the strain RR4-38 isolated from a seawater recirculating aquaculture system.</title>
        <authorList>
            <person name="Kim Y.-S."/>
            <person name="Jang Y.H."/>
            <person name="Kim K.-H."/>
        </authorList>
    </citation>
    <scope>NUCLEOTIDE SEQUENCE [LARGE SCALE GENOMIC DNA]</scope>
    <source>
        <strain evidence="2 3">RR4-38</strain>
    </source>
</reference>
<dbReference type="EMBL" id="CP027062">
    <property type="protein sequence ID" value="AVI51658.1"/>
    <property type="molecule type" value="Genomic_DNA"/>
</dbReference>
<dbReference type="KEGG" id="aue:C5O00_10990"/>
<dbReference type="PANTHER" id="PTHR35038">
    <property type="entry name" value="DISSIMILATORY SULFITE REDUCTASE SIRA"/>
    <property type="match status" value="1"/>
</dbReference>
<name>A0A2S0HYE9_9FLAO</name>